<dbReference type="CDD" id="cd03087">
    <property type="entry name" value="PGM_like1"/>
    <property type="match status" value="1"/>
</dbReference>
<evidence type="ECO:0000259" key="9">
    <source>
        <dbReference type="Pfam" id="PF02878"/>
    </source>
</evidence>
<keyword evidence="4 7" id="KW-0479">Metal-binding</keyword>
<dbReference type="AlphaFoldDB" id="A0A0U2VBH3"/>
<dbReference type="GO" id="GO:0005975">
    <property type="term" value="P:carbohydrate metabolic process"/>
    <property type="evidence" value="ECO:0007669"/>
    <property type="project" value="InterPro"/>
</dbReference>
<evidence type="ECO:0000256" key="5">
    <source>
        <dbReference type="ARBA" id="ARBA00022842"/>
    </source>
</evidence>
<dbReference type="Pfam" id="PF02878">
    <property type="entry name" value="PGM_PMM_I"/>
    <property type="match status" value="1"/>
</dbReference>
<comment type="similarity">
    <text evidence="2 7">Belongs to the phosphohexose mutase family.</text>
</comment>
<accession>A0A0U2VBH3</accession>
<dbReference type="STRING" id="940295.EYM_01085"/>
<dbReference type="InterPro" id="IPR024086">
    <property type="entry name" value="GlmM_arc-type"/>
</dbReference>
<dbReference type="EMBL" id="CP006867">
    <property type="protein sequence ID" value="ALU11442.1"/>
    <property type="molecule type" value="Genomic_DNA"/>
</dbReference>
<evidence type="ECO:0000313" key="13">
    <source>
        <dbReference type="Proteomes" id="UP000060778"/>
    </source>
</evidence>
<dbReference type="NCBIfam" id="TIGR03990">
    <property type="entry name" value="Arch_GlmM"/>
    <property type="match status" value="1"/>
</dbReference>
<dbReference type="InterPro" id="IPR005846">
    <property type="entry name" value="A-D-PHexomutase_a/b/a-III"/>
</dbReference>
<keyword evidence="3" id="KW-0597">Phosphoprotein</keyword>
<dbReference type="PANTHER" id="PTHR43771">
    <property type="entry name" value="PHOSPHOMANNOMUTASE"/>
    <property type="match status" value="1"/>
</dbReference>
<dbReference type="Gene3D" id="3.40.120.10">
    <property type="entry name" value="Alpha-D-Glucose-1,6-Bisphosphate, subunit A, domain 3"/>
    <property type="match status" value="3"/>
</dbReference>
<dbReference type="GeneID" id="30679633"/>
<dbReference type="InterPro" id="IPR036900">
    <property type="entry name" value="A-D-PHexomutase_C_sf"/>
</dbReference>
<dbReference type="InterPro" id="IPR005845">
    <property type="entry name" value="A-D-PHexomutase_a/b/a-II"/>
</dbReference>
<evidence type="ECO:0000313" key="12">
    <source>
        <dbReference type="EMBL" id="ALU11442.1"/>
    </source>
</evidence>
<dbReference type="KEGG" id="iis:EYM_01085"/>
<keyword evidence="6 12" id="KW-0413">Isomerase</keyword>
<dbReference type="SUPFAM" id="SSF53738">
    <property type="entry name" value="Phosphoglucomutase, first 3 domains"/>
    <property type="match status" value="3"/>
</dbReference>
<dbReference type="GO" id="GO:0000287">
    <property type="term" value="F:magnesium ion binding"/>
    <property type="evidence" value="ECO:0007669"/>
    <property type="project" value="InterPro"/>
</dbReference>
<proteinExistence type="inferred from homology"/>
<evidence type="ECO:0000256" key="2">
    <source>
        <dbReference type="ARBA" id="ARBA00010231"/>
    </source>
</evidence>
<feature type="domain" description="Alpha-D-phosphohexomutase alpha/beta/alpha" evidence="11">
    <location>
        <begin position="257"/>
        <end position="370"/>
    </location>
</feature>
<dbReference type="PRINTS" id="PR00509">
    <property type="entry name" value="PGMPMM"/>
</dbReference>
<evidence type="ECO:0000256" key="6">
    <source>
        <dbReference type="ARBA" id="ARBA00023235"/>
    </source>
</evidence>
<protein>
    <submittedName>
        <fullName evidence="12">Phosphoglucomutase</fullName>
        <ecNumber evidence="12">5.4.2.2</ecNumber>
        <ecNumber evidence="12">5.4.2.8</ecNumber>
    </submittedName>
</protein>
<dbReference type="InterPro" id="IPR005843">
    <property type="entry name" value="A-D-PHexomutase_C"/>
</dbReference>
<evidence type="ECO:0000259" key="8">
    <source>
        <dbReference type="Pfam" id="PF00408"/>
    </source>
</evidence>
<evidence type="ECO:0000256" key="1">
    <source>
        <dbReference type="ARBA" id="ARBA00001946"/>
    </source>
</evidence>
<organism evidence="12 13">
    <name type="scientific">Ignicoccus islandicus DSM 13165</name>
    <dbReference type="NCBI Taxonomy" id="940295"/>
    <lineage>
        <taxon>Archaea</taxon>
        <taxon>Thermoproteota</taxon>
        <taxon>Thermoprotei</taxon>
        <taxon>Desulfurococcales</taxon>
        <taxon>Desulfurococcaceae</taxon>
        <taxon>Ignicoccus</taxon>
    </lineage>
</organism>
<dbReference type="EC" id="5.4.2.8" evidence="12"/>
<feature type="domain" description="Alpha-D-phosphohexomutase C-terminal" evidence="8">
    <location>
        <begin position="376"/>
        <end position="440"/>
    </location>
</feature>
<dbReference type="InterPro" id="IPR005844">
    <property type="entry name" value="A-D-PHexomutase_a/b/a-I"/>
</dbReference>
<dbReference type="Gene3D" id="3.30.310.50">
    <property type="entry name" value="Alpha-D-phosphohexomutase, C-terminal domain"/>
    <property type="match status" value="1"/>
</dbReference>
<evidence type="ECO:0000259" key="11">
    <source>
        <dbReference type="Pfam" id="PF02880"/>
    </source>
</evidence>
<dbReference type="PATRIC" id="fig|940295.4.peg.211"/>
<dbReference type="InterPro" id="IPR016066">
    <property type="entry name" value="A-D-PHexomutase_CS"/>
</dbReference>
<feature type="domain" description="Alpha-D-phosphohexomutase alpha/beta/alpha" evidence="10">
    <location>
        <begin position="152"/>
        <end position="252"/>
    </location>
</feature>
<gene>
    <name evidence="12" type="ORF">EYM_01085</name>
</gene>
<dbReference type="Pfam" id="PF02879">
    <property type="entry name" value="PGM_PMM_II"/>
    <property type="match status" value="1"/>
</dbReference>
<dbReference type="GO" id="GO:0008966">
    <property type="term" value="F:phosphoglucosamine mutase activity"/>
    <property type="evidence" value="ECO:0007669"/>
    <property type="project" value="InterPro"/>
</dbReference>
<dbReference type="RefSeq" id="WP_075049277.1">
    <property type="nucleotide sequence ID" value="NZ_CP006867.1"/>
</dbReference>
<dbReference type="FunFam" id="3.40.120.10:FF:000001">
    <property type="entry name" value="Phosphoglucosamine mutase"/>
    <property type="match status" value="1"/>
</dbReference>
<evidence type="ECO:0000256" key="4">
    <source>
        <dbReference type="ARBA" id="ARBA00022723"/>
    </source>
</evidence>
<evidence type="ECO:0000256" key="7">
    <source>
        <dbReference type="RuleBase" id="RU004326"/>
    </source>
</evidence>
<dbReference type="InterPro" id="IPR016055">
    <property type="entry name" value="A-D-PHexomutase_a/b/a-I/II/III"/>
</dbReference>
<evidence type="ECO:0000259" key="10">
    <source>
        <dbReference type="Pfam" id="PF02879"/>
    </source>
</evidence>
<keyword evidence="5 7" id="KW-0460">Magnesium</keyword>
<dbReference type="PROSITE" id="PS00710">
    <property type="entry name" value="PGM_PMM"/>
    <property type="match status" value="1"/>
</dbReference>
<name>A0A0U2VBH3_9CREN</name>
<sequence>MGRLFGTDGVRGIVNESMTPELAMKVAQATCTWFGKGKVLVGRDVRYGGDMLVNAVSAGLLSAGCEVYYAGLVPTPALQYAVPRLGYDLGIMVTASHNPPPYNGVKVIGSNGVELPRESEREIEEIFFNERFVRVPFNLVKGWKEEKRVLETYVKGILKEVDDSLIKKKEFKVVVDGANSVGSLATPVVLRALGVKVLCVNCNLDPSFPGREPEPTPTSLTDTSAMAVAAGADLIVAHDADADRAIIGDDRGEIYWGDRSGSLLTYFLSRKYPHLPRRTFTGVSSSHFVVEGFLKEKGIEVRWTPVGSVVISHTLIKEGGISGFEENGGFINPVHHPVRDGAMTAASFLEMMAIEGKKASELFSELPKAYAKKGKVPRPEKLNLEKLYEELSSTYSSCEQWRIDGLKVVCEDFWFLVRPSGTEPVLRIMVETRDPRTLDETYRNVEATVLKYLQGTP</sequence>
<keyword evidence="13" id="KW-1185">Reference proteome</keyword>
<dbReference type="GO" id="GO:0004614">
    <property type="term" value="F:phosphoglucomutase activity"/>
    <property type="evidence" value="ECO:0007669"/>
    <property type="project" value="UniProtKB-EC"/>
</dbReference>
<dbReference type="Pfam" id="PF02880">
    <property type="entry name" value="PGM_PMM_III"/>
    <property type="match status" value="1"/>
</dbReference>
<dbReference type="EC" id="5.4.2.2" evidence="12"/>
<evidence type="ECO:0000256" key="3">
    <source>
        <dbReference type="ARBA" id="ARBA00022553"/>
    </source>
</evidence>
<dbReference type="OrthoDB" id="10363at2157"/>
<dbReference type="InterPro" id="IPR005841">
    <property type="entry name" value="Alpha-D-phosphohexomutase_SF"/>
</dbReference>
<feature type="domain" description="Alpha-D-phosphohexomutase alpha/beta/alpha" evidence="9">
    <location>
        <begin position="3"/>
        <end position="132"/>
    </location>
</feature>
<dbReference type="GO" id="GO:0004615">
    <property type="term" value="F:phosphomannomutase activity"/>
    <property type="evidence" value="ECO:0007669"/>
    <property type="project" value="UniProtKB-EC"/>
</dbReference>
<comment type="cofactor">
    <cofactor evidence="1">
        <name>Mg(2+)</name>
        <dbReference type="ChEBI" id="CHEBI:18420"/>
    </cofactor>
</comment>
<dbReference type="Pfam" id="PF00408">
    <property type="entry name" value="PGM_PMM_IV"/>
    <property type="match status" value="1"/>
</dbReference>
<dbReference type="SUPFAM" id="SSF55957">
    <property type="entry name" value="Phosphoglucomutase, C-terminal domain"/>
    <property type="match status" value="1"/>
</dbReference>
<reference evidence="12 13" key="1">
    <citation type="submission" date="2013-11" db="EMBL/GenBank/DDBJ databases">
        <title>Comparative genomics of Ignicoccus.</title>
        <authorList>
            <person name="Podar M."/>
        </authorList>
    </citation>
    <scope>NUCLEOTIDE SEQUENCE [LARGE SCALE GENOMIC DNA]</scope>
    <source>
        <strain evidence="12 13">DSM 13165</strain>
    </source>
</reference>
<dbReference type="PANTHER" id="PTHR43771:SF1">
    <property type="entry name" value="PHOSPHOMANNOMUTASE"/>
    <property type="match status" value="1"/>
</dbReference>
<dbReference type="Proteomes" id="UP000060778">
    <property type="component" value="Chromosome"/>
</dbReference>